<dbReference type="GO" id="GO:0008270">
    <property type="term" value="F:zinc ion binding"/>
    <property type="evidence" value="ECO:0007669"/>
    <property type="project" value="UniProtKB-UniRule"/>
</dbReference>
<keyword evidence="1 2" id="KW-0863">Zinc-finger</keyword>
<dbReference type="PANTHER" id="PTHR31669:SF292">
    <property type="entry name" value="OS02G0262500 PROTEIN"/>
    <property type="match status" value="1"/>
</dbReference>
<dbReference type="AlphaFoldDB" id="A0A444ZHV4"/>
<dbReference type="PROSITE" id="PS50966">
    <property type="entry name" value="ZF_SWIM"/>
    <property type="match status" value="1"/>
</dbReference>
<proteinExistence type="inferred from homology"/>
<sequence>MRKRVVVADYKSAYGDPVVKIRLEELERFVVTVYTREVFVLFREVLLLASNVRVVSSKKTSTCTLFEVAMYCQGRSWNISWGEMDDEFRCSCLRMESFGIPCVHIIGVLVRLNMIVIPDSLILGRWTKKAKQSPINNYVFSGEIPDAAYMSMHAAMLDDCRELVKLSCSYFEDYFEVKTKIANE</sequence>
<dbReference type="GO" id="GO:0006355">
    <property type="term" value="P:regulation of DNA-templated transcription"/>
    <property type="evidence" value="ECO:0007669"/>
    <property type="project" value="UniProtKB-UniRule"/>
</dbReference>
<gene>
    <name evidence="4" type="ORF">Ahy_B04g070581</name>
</gene>
<keyword evidence="2" id="KW-0539">Nucleus</keyword>
<name>A0A444ZHV4_ARAHY</name>
<evidence type="ECO:0000259" key="3">
    <source>
        <dbReference type="PROSITE" id="PS50966"/>
    </source>
</evidence>
<dbReference type="GO" id="GO:0005634">
    <property type="term" value="C:nucleus"/>
    <property type="evidence" value="ECO:0007669"/>
    <property type="project" value="UniProtKB-SubCell"/>
</dbReference>
<dbReference type="InterPro" id="IPR031052">
    <property type="entry name" value="FHY3/FAR1"/>
</dbReference>
<feature type="domain" description="SWIM-type" evidence="3">
    <location>
        <begin position="66"/>
        <end position="113"/>
    </location>
</feature>
<comment type="caution">
    <text evidence="4">The sequence shown here is derived from an EMBL/GenBank/DDBJ whole genome shotgun (WGS) entry which is preliminary data.</text>
</comment>
<evidence type="ECO:0000313" key="4">
    <source>
        <dbReference type="EMBL" id="RYR13752.1"/>
    </source>
</evidence>
<accession>A0A444ZHV4</accession>
<dbReference type="InterPro" id="IPR007527">
    <property type="entry name" value="Znf_SWIM"/>
</dbReference>
<evidence type="ECO:0000256" key="1">
    <source>
        <dbReference type="PROSITE-ProRule" id="PRU00325"/>
    </source>
</evidence>
<protein>
    <recommendedName>
        <fullName evidence="2">Protein FAR1-RELATED SEQUENCE</fullName>
    </recommendedName>
</protein>
<reference evidence="4 5" key="1">
    <citation type="submission" date="2019-01" db="EMBL/GenBank/DDBJ databases">
        <title>Sequencing of cultivated peanut Arachis hypogaea provides insights into genome evolution and oil improvement.</title>
        <authorList>
            <person name="Chen X."/>
        </authorList>
    </citation>
    <scope>NUCLEOTIDE SEQUENCE [LARGE SCALE GENOMIC DNA]</scope>
    <source>
        <strain evidence="5">cv. Fuhuasheng</strain>
        <tissue evidence="4">Leaves</tissue>
    </source>
</reference>
<keyword evidence="2" id="KW-0862">Zinc</keyword>
<keyword evidence="5" id="KW-1185">Reference proteome</keyword>
<evidence type="ECO:0000313" key="5">
    <source>
        <dbReference type="Proteomes" id="UP000289738"/>
    </source>
</evidence>
<comment type="subcellular location">
    <subcellularLocation>
        <location evidence="2">Nucleus</location>
    </subcellularLocation>
</comment>
<dbReference type="EMBL" id="SDMP01000014">
    <property type="protein sequence ID" value="RYR13752.1"/>
    <property type="molecule type" value="Genomic_DNA"/>
</dbReference>
<comment type="function">
    <text evidence="2">Putative transcription activator involved in regulating light control of development.</text>
</comment>
<evidence type="ECO:0000256" key="2">
    <source>
        <dbReference type="RuleBase" id="RU367018"/>
    </source>
</evidence>
<dbReference type="Proteomes" id="UP000289738">
    <property type="component" value="Chromosome B04"/>
</dbReference>
<comment type="similarity">
    <text evidence="2">Belongs to the FHY3/FAR1 family.</text>
</comment>
<dbReference type="Pfam" id="PF04434">
    <property type="entry name" value="SWIM"/>
    <property type="match status" value="1"/>
</dbReference>
<dbReference type="PANTHER" id="PTHR31669">
    <property type="entry name" value="PROTEIN FAR1-RELATED SEQUENCE 10-RELATED"/>
    <property type="match status" value="1"/>
</dbReference>
<keyword evidence="2" id="KW-0479">Metal-binding</keyword>
<organism evidence="4 5">
    <name type="scientific">Arachis hypogaea</name>
    <name type="common">Peanut</name>
    <dbReference type="NCBI Taxonomy" id="3818"/>
    <lineage>
        <taxon>Eukaryota</taxon>
        <taxon>Viridiplantae</taxon>
        <taxon>Streptophyta</taxon>
        <taxon>Embryophyta</taxon>
        <taxon>Tracheophyta</taxon>
        <taxon>Spermatophyta</taxon>
        <taxon>Magnoliopsida</taxon>
        <taxon>eudicotyledons</taxon>
        <taxon>Gunneridae</taxon>
        <taxon>Pentapetalae</taxon>
        <taxon>rosids</taxon>
        <taxon>fabids</taxon>
        <taxon>Fabales</taxon>
        <taxon>Fabaceae</taxon>
        <taxon>Papilionoideae</taxon>
        <taxon>50 kb inversion clade</taxon>
        <taxon>dalbergioids sensu lato</taxon>
        <taxon>Dalbergieae</taxon>
        <taxon>Pterocarpus clade</taxon>
        <taxon>Arachis</taxon>
    </lineage>
</organism>